<dbReference type="SMART" id="SM00479">
    <property type="entry name" value="EXOIII"/>
    <property type="match status" value="1"/>
</dbReference>
<dbReference type="Pfam" id="PF00929">
    <property type="entry name" value="RNase_T"/>
    <property type="match status" value="1"/>
</dbReference>
<dbReference type="InterPro" id="IPR036397">
    <property type="entry name" value="RNaseH_sf"/>
</dbReference>
<dbReference type="PANTHER" id="PTHR30231">
    <property type="entry name" value="DNA POLYMERASE III SUBUNIT EPSILON"/>
    <property type="match status" value="1"/>
</dbReference>
<dbReference type="Gene3D" id="3.30.420.10">
    <property type="entry name" value="Ribonuclease H-like superfamily/Ribonuclease H"/>
    <property type="match status" value="1"/>
</dbReference>
<dbReference type="FunFam" id="3.30.420.10:FF:000045">
    <property type="entry name" value="3'-5' exonuclease DinG"/>
    <property type="match status" value="1"/>
</dbReference>
<keyword evidence="4" id="KW-0269">Exonuclease</keyword>
<keyword evidence="4" id="KW-0540">Nuclease</keyword>
<sequence length="166" mass="18825">MSNCNFCAIDFETACYQRASACAVGLVKVREGQISETFYTLIKPPEGMDIIPSFTRIHGIRNKDVTNAPSFEQVWPKMKEFIGDDFLVAHNSSFDRSVLRYCLGYYGIDCTVPDFVCTVQCARRKWPQLCNHKLDTVSEYLHIELTHHEALSDSIACAKIYLEALA</sequence>
<dbReference type="KEGG" id="sgp:SpiGrapes_2354"/>
<organism evidence="4 5">
    <name type="scientific">Sphaerochaeta pleomorpha (strain ATCC BAA-1885 / DSM 22778 / Grapes)</name>
    <dbReference type="NCBI Taxonomy" id="158190"/>
    <lineage>
        <taxon>Bacteria</taxon>
        <taxon>Pseudomonadati</taxon>
        <taxon>Spirochaetota</taxon>
        <taxon>Spirochaetia</taxon>
        <taxon>Spirochaetales</taxon>
        <taxon>Sphaerochaetaceae</taxon>
        <taxon>Sphaerochaeta</taxon>
    </lineage>
</organism>
<dbReference type="InterPro" id="IPR012337">
    <property type="entry name" value="RNaseH-like_sf"/>
</dbReference>
<gene>
    <name evidence="4" type="ordered locus">SpiGrapes_2354</name>
</gene>
<evidence type="ECO:0000256" key="2">
    <source>
        <dbReference type="ARBA" id="ARBA00026073"/>
    </source>
</evidence>
<dbReference type="Proteomes" id="UP000005632">
    <property type="component" value="Chromosome"/>
</dbReference>
<keyword evidence="4" id="KW-0378">Hydrolase</keyword>
<name>G8QSU6_SPHPG</name>
<proteinExistence type="predicted"/>
<dbReference type="PANTHER" id="PTHR30231:SF42">
    <property type="entry name" value="EXONUCLEASE"/>
    <property type="match status" value="1"/>
</dbReference>
<evidence type="ECO:0000313" key="5">
    <source>
        <dbReference type="Proteomes" id="UP000005632"/>
    </source>
</evidence>
<comment type="function">
    <text evidence="1">DNA polymerase III is a complex, multichain enzyme responsible for most of the replicative synthesis in bacteria. The epsilon subunit contain the editing function and is a proofreading 3'-5' exonuclease.</text>
</comment>
<dbReference type="CDD" id="cd06130">
    <property type="entry name" value="DNA_pol_III_epsilon_like"/>
    <property type="match status" value="1"/>
</dbReference>
<evidence type="ECO:0000256" key="1">
    <source>
        <dbReference type="ARBA" id="ARBA00025483"/>
    </source>
</evidence>
<dbReference type="eggNOG" id="COG0847">
    <property type="taxonomic scope" value="Bacteria"/>
</dbReference>
<dbReference type="GO" id="GO:0008408">
    <property type="term" value="F:3'-5' exonuclease activity"/>
    <property type="evidence" value="ECO:0007669"/>
    <property type="project" value="TreeGrafter"/>
</dbReference>
<dbReference type="SUPFAM" id="SSF53098">
    <property type="entry name" value="Ribonuclease H-like"/>
    <property type="match status" value="1"/>
</dbReference>
<evidence type="ECO:0000259" key="3">
    <source>
        <dbReference type="SMART" id="SM00479"/>
    </source>
</evidence>
<dbReference type="InterPro" id="IPR013520">
    <property type="entry name" value="Ribonucl_H"/>
</dbReference>
<dbReference type="RefSeq" id="WP_014270969.1">
    <property type="nucleotide sequence ID" value="NC_016633.1"/>
</dbReference>
<dbReference type="GO" id="GO:0003676">
    <property type="term" value="F:nucleic acid binding"/>
    <property type="evidence" value="ECO:0007669"/>
    <property type="project" value="InterPro"/>
</dbReference>
<dbReference type="GO" id="GO:0005829">
    <property type="term" value="C:cytosol"/>
    <property type="evidence" value="ECO:0007669"/>
    <property type="project" value="TreeGrafter"/>
</dbReference>
<dbReference type="GO" id="GO:0006259">
    <property type="term" value="P:DNA metabolic process"/>
    <property type="evidence" value="ECO:0007669"/>
    <property type="project" value="UniProtKB-ARBA"/>
</dbReference>
<dbReference type="EMBL" id="CP003155">
    <property type="protein sequence ID" value="AEV30128.1"/>
    <property type="molecule type" value="Genomic_DNA"/>
</dbReference>
<dbReference type="AlphaFoldDB" id="G8QSU6"/>
<protein>
    <submittedName>
        <fullName evidence="4">DNA polymerase III epsilon subunit-like 3'-5' exonuclease</fullName>
    </submittedName>
</protein>
<dbReference type="STRING" id="158190.SpiGrapes_2354"/>
<feature type="domain" description="Exonuclease" evidence="3">
    <location>
        <begin position="5"/>
        <end position="166"/>
    </location>
</feature>
<reference evidence="4 5" key="1">
    <citation type="submission" date="2011-11" db="EMBL/GenBank/DDBJ databases">
        <title>Complete sequence of Spirochaeta sp. grapes.</title>
        <authorList>
            <consortium name="US DOE Joint Genome Institute"/>
            <person name="Lucas S."/>
            <person name="Han J."/>
            <person name="Lapidus A."/>
            <person name="Cheng J.-F."/>
            <person name="Goodwin L."/>
            <person name="Pitluck S."/>
            <person name="Peters L."/>
            <person name="Ovchinnikova G."/>
            <person name="Munk A.C."/>
            <person name="Detter J.C."/>
            <person name="Han C."/>
            <person name="Tapia R."/>
            <person name="Land M."/>
            <person name="Hauser L."/>
            <person name="Kyrpides N."/>
            <person name="Ivanova N."/>
            <person name="Pagani I."/>
            <person name="Ritalahtilisa K."/>
            <person name="Loeffler F."/>
            <person name="Woyke T."/>
        </authorList>
    </citation>
    <scope>NUCLEOTIDE SEQUENCE [LARGE SCALE GENOMIC DNA]</scope>
    <source>
        <strain evidence="5">ATCC BAA-1885 / DSM 22778 / Grapes</strain>
    </source>
</reference>
<dbReference type="HOGENOM" id="CLU_047806_14_1_12"/>
<comment type="subunit">
    <text evidence="2">DNA polymerase III contains a core (composed of alpha, epsilon and theta chains) that associates with a tau subunit. This core dimerizes to form the POLIII' complex. PolIII' associates with the gamma complex (composed of gamma, delta, delta', psi and chi chains) and with the beta chain to form the complete DNA polymerase III complex.</text>
</comment>
<evidence type="ECO:0000313" key="4">
    <source>
        <dbReference type="EMBL" id="AEV30128.1"/>
    </source>
</evidence>
<keyword evidence="5" id="KW-1185">Reference proteome</keyword>
<accession>G8QSU6</accession>
<dbReference type="OrthoDB" id="9804290at2"/>